<dbReference type="EMBL" id="GBXM01096937">
    <property type="protein sequence ID" value="JAH11640.1"/>
    <property type="molecule type" value="Transcribed_RNA"/>
</dbReference>
<reference evidence="1" key="2">
    <citation type="journal article" date="2015" name="Fish Shellfish Immunol.">
        <title>Early steps in the European eel (Anguilla anguilla)-Vibrio vulnificus interaction in the gills: Role of the RtxA13 toxin.</title>
        <authorList>
            <person name="Callol A."/>
            <person name="Pajuelo D."/>
            <person name="Ebbesson L."/>
            <person name="Teles M."/>
            <person name="MacKenzie S."/>
            <person name="Amaro C."/>
        </authorList>
    </citation>
    <scope>NUCLEOTIDE SEQUENCE</scope>
</reference>
<name>A0A0E9Q5L8_ANGAN</name>
<dbReference type="AlphaFoldDB" id="A0A0E9Q5L8"/>
<sequence>MHHQEIMSESIETTLALVDAEIVCFKFVVCGTVFH</sequence>
<proteinExistence type="predicted"/>
<evidence type="ECO:0000313" key="1">
    <source>
        <dbReference type="EMBL" id="JAH11640.1"/>
    </source>
</evidence>
<accession>A0A0E9Q5L8</accession>
<organism evidence="1">
    <name type="scientific">Anguilla anguilla</name>
    <name type="common">European freshwater eel</name>
    <name type="synonym">Muraena anguilla</name>
    <dbReference type="NCBI Taxonomy" id="7936"/>
    <lineage>
        <taxon>Eukaryota</taxon>
        <taxon>Metazoa</taxon>
        <taxon>Chordata</taxon>
        <taxon>Craniata</taxon>
        <taxon>Vertebrata</taxon>
        <taxon>Euteleostomi</taxon>
        <taxon>Actinopterygii</taxon>
        <taxon>Neopterygii</taxon>
        <taxon>Teleostei</taxon>
        <taxon>Anguilliformes</taxon>
        <taxon>Anguillidae</taxon>
        <taxon>Anguilla</taxon>
    </lineage>
</organism>
<protein>
    <submittedName>
        <fullName evidence="1">Uncharacterized protein</fullName>
    </submittedName>
</protein>
<reference evidence="1" key="1">
    <citation type="submission" date="2014-11" db="EMBL/GenBank/DDBJ databases">
        <authorList>
            <person name="Amaro Gonzalez C."/>
        </authorList>
    </citation>
    <scope>NUCLEOTIDE SEQUENCE</scope>
</reference>